<gene>
    <name evidence="3" type="primary">LOC109462989</name>
</gene>
<accession>A0A6P4XFC3</accession>
<dbReference type="InterPro" id="IPR016187">
    <property type="entry name" value="CTDL_fold"/>
</dbReference>
<evidence type="ECO:0000313" key="2">
    <source>
        <dbReference type="Proteomes" id="UP000515135"/>
    </source>
</evidence>
<dbReference type="SUPFAM" id="SSF56436">
    <property type="entry name" value="C-type lectin-like"/>
    <property type="match status" value="1"/>
</dbReference>
<reference evidence="3" key="1">
    <citation type="submission" date="2025-08" db="UniProtKB">
        <authorList>
            <consortium name="RefSeq"/>
        </authorList>
    </citation>
    <scope>IDENTIFICATION</scope>
    <source>
        <tissue evidence="3">Gonad</tissue>
    </source>
</reference>
<feature type="domain" description="C-type lectin" evidence="1">
    <location>
        <begin position="12"/>
        <end position="76"/>
    </location>
</feature>
<dbReference type="KEGG" id="bbel:109462989"/>
<dbReference type="PANTHER" id="PTHR22801">
    <property type="entry name" value="LITHOSTATHINE"/>
    <property type="match status" value="1"/>
</dbReference>
<dbReference type="Proteomes" id="UP000515135">
    <property type="component" value="Unplaced"/>
</dbReference>
<name>A0A6P4XFC3_BRABE</name>
<organism evidence="2 3">
    <name type="scientific">Branchiostoma belcheri</name>
    <name type="common">Amphioxus</name>
    <dbReference type="NCBI Taxonomy" id="7741"/>
    <lineage>
        <taxon>Eukaryota</taxon>
        <taxon>Metazoa</taxon>
        <taxon>Chordata</taxon>
        <taxon>Cephalochordata</taxon>
        <taxon>Leptocardii</taxon>
        <taxon>Amphioxiformes</taxon>
        <taxon>Branchiostomatidae</taxon>
        <taxon>Branchiostoma</taxon>
    </lineage>
</organism>
<dbReference type="PANTHER" id="PTHR22801:SF63">
    <property type="entry name" value="C-TYPE LECTIN DOMAIN-CONTAINING PROTEIN"/>
    <property type="match status" value="1"/>
</dbReference>
<dbReference type="PROSITE" id="PS50041">
    <property type="entry name" value="C_TYPE_LECTIN_2"/>
    <property type="match status" value="1"/>
</dbReference>
<dbReference type="GeneID" id="109462989"/>
<dbReference type="Pfam" id="PF00059">
    <property type="entry name" value="Lectin_C"/>
    <property type="match status" value="1"/>
</dbReference>
<dbReference type="InterPro" id="IPR050801">
    <property type="entry name" value="Ca-Dep_Lectins_ImmuneDev"/>
</dbReference>
<dbReference type="InterPro" id="IPR016186">
    <property type="entry name" value="C-type_lectin-like/link_sf"/>
</dbReference>
<dbReference type="InterPro" id="IPR001304">
    <property type="entry name" value="C-type_lectin-like"/>
</dbReference>
<dbReference type="OrthoDB" id="6133475at2759"/>
<dbReference type="RefSeq" id="XP_019615200.1">
    <property type="nucleotide sequence ID" value="XM_019759641.1"/>
</dbReference>
<keyword evidence="2" id="KW-1185">Reference proteome</keyword>
<evidence type="ECO:0000259" key="1">
    <source>
        <dbReference type="PROSITE" id="PS50041"/>
    </source>
</evidence>
<dbReference type="Gene3D" id="3.10.100.10">
    <property type="entry name" value="Mannose-Binding Protein A, subunit A"/>
    <property type="match status" value="1"/>
</dbReference>
<protein>
    <submittedName>
        <fullName evidence="3">Neurocan core protein-like</fullName>
    </submittedName>
</protein>
<dbReference type="AlphaFoldDB" id="A0A6P4XFC3"/>
<dbReference type="CDD" id="cd00037">
    <property type="entry name" value="CLECT"/>
    <property type="match status" value="1"/>
</dbReference>
<evidence type="ECO:0000313" key="3">
    <source>
        <dbReference type="RefSeq" id="XP_019615200.1"/>
    </source>
</evidence>
<proteinExistence type="predicted"/>
<sequence>MTIATTNRRPHYIGLSDRAVEGTFVHSDGTALGSFRPFRTNSNVNNRWKDCVIMWPSSSYQWLYYSCNSRRNYVCQRAASP</sequence>